<keyword evidence="3" id="KW-1185">Reference proteome</keyword>
<organism evidence="2 3">
    <name type="scientific">Nematostella vectensis</name>
    <name type="common">Starlet sea anemone</name>
    <dbReference type="NCBI Taxonomy" id="45351"/>
    <lineage>
        <taxon>Eukaryota</taxon>
        <taxon>Metazoa</taxon>
        <taxon>Cnidaria</taxon>
        <taxon>Anthozoa</taxon>
        <taxon>Hexacorallia</taxon>
        <taxon>Actiniaria</taxon>
        <taxon>Edwardsiidae</taxon>
        <taxon>Nematostella</taxon>
    </lineage>
</organism>
<dbReference type="eggNOG" id="KOG1502">
    <property type="taxonomic scope" value="Eukaryota"/>
</dbReference>
<proteinExistence type="predicted"/>
<dbReference type="SUPFAM" id="SSF51735">
    <property type="entry name" value="NAD(P)-binding Rossmann-fold domains"/>
    <property type="match status" value="1"/>
</dbReference>
<dbReference type="InParanoid" id="A7T8V8"/>
<dbReference type="PhylomeDB" id="A7T8V8"/>
<sequence>MILVTGGTGLVGSHLLYELALKNLPIKAIYRTKESLATVKRVFSYFTTNVDELFNKIQWIQADITDVPSLDEAFKEVTLVYHAAALVSFNSKDYRAMRQVNIDGTANMVNFCIANKVKKMCFVSSIATIGNATNNTIVTEENEWNSEASNTCYAITKHGAEMEVWRASQEGVEVVIVNPGVILGAGFWDVNTGQLFSKIAKGFQFYTEGVTGFVGVSDVVKAMITLTEQPIKNERFILISENKSFKEIFTLIAKALSKKPPSIKV</sequence>
<dbReference type="AlphaFoldDB" id="A7T8V8"/>
<dbReference type="HOGENOM" id="CLU_007383_6_0_1"/>
<feature type="non-terminal residue" evidence="2">
    <location>
        <position position="265"/>
    </location>
</feature>
<dbReference type="PANTHER" id="PTHR48079:SF6">
    <property type="entry name" value="NAD(P)-BINDING DOMAIN-CONTAINING PROTEIN-RELATED"/>
    <property type="match status" value="1"/>
</dbReference>
<dbReference type="Proteomes" id="UP000001593">
    <property type="component" value="Unassembled WGS sequence"/>
</dbReference>
<evidence type="ECO:0000259" key="1">
    <source>
        <dbReference type="Pfam" id="PF01370"/>
    </source>
</evidence>
<dbReference type="EMBL" id="DS472940">
    <property type="protein sequence ID" value="EDO27576.1"/>
    <property type="molecule type" value="Genomic_DNA"/>
</dbReference>
<dbReference type="InterPro" id="IPR036291">
    <property type="entry name" value="NAD(P)-bd_dom_sf"/>
</dbReference>
<dbReference type="GO" id="GO:0003978">
    <property type="term" value="F:UDP-glucose 4-epimerase activity"/>
    <property type="evidence" value="ECO:0000318"/>
    <property type="project" value="GO_Central"/>
</dbReference>
<evidence type="ECO:0000313" key="3">
    <source>
        <dbReference type="Proteomes" id="UP000001593"/>
    </source>
</evidence>
<gene>
    <name evidence="2" type="ORF">NEMVEDRAFT_v1g150630</name>
</gene>
<dbReference type="PANTHER" id="PTHR48079">
    <property type="entry name" value="PROTEIN YEEZ"/>
    <property type="match status" value="1"/>
</dbReference>
<dbReference type="STRING" id="45351.A7T8V8"/>
<reference evidence="2 3" key="1">
    <citation type="journal article" date="2007" name="Science">
        <title>Sea anemone genome reveals ancestral eumetazoan gene repertoire and genomic organization.</title>
        <authorList>
            <person name="Putnam N.H."/>
            <person name="Srivastava M."/>
            <person name="Hellsten U."/>
            <person name="Dirks B."/>
            <person name="Chapman J."/>
            <person name="Salamov A."/>
            <person name="Terry A."/>
            <person name="Shapiro H."/>
            <person name="Lindquist E."/>
            <person name="Kapitonov V.V."/>
            <person name="Jurka J."/>
            <person name="Genikhovich G."/>
            <person name="Grigoriev I.V."/>
            <person name="Lucas S.M."/>
            <person name="Steele R.E."/>
            <person name="Finnerty J.R."/>
            <person name="Technau U."/>
            <person name="Martindale M.Q."/>
            <person name="Rokhsar D.S."/>
        </authorList>
    </citation>
    <scope>NUCLEOTIDE SEQUENCE [LARGE SCALE GENOMIC DNA]</scope>
    <source>
        <strain evidence="3">CH2 X CH6</strain>
    </source>
</reference>
<dbReference type="GO" id="GO:0005829">
    <property type="term" value="C:cytosol"/>
    <property type="evidence" value="ECO:0000318"/>
    <property type="project" value="GO_Central"/>
</dbReference>
<evidence type="ECO:0000313" key="2">
    <source>
        <dbReference type="EMBL" id="EDO27576.1"/>
    </source>
</evidence>
<protein>
    <recommendedName>
        <fullName evidence="1">NAD-dependent epimerase/dehydratase domain-containing protein</fullName>
    </recommendedName>
</protein>
<dbReference type="Gene3D" id="3.40.50.720">
    <property type="entry name" value="NAD(P)-binding Rossmann-like Domain"/>
    <property type="match status" value="1"/>
</dbReference>
<dbReference type="InterPro" id="IPR001509">
    <property type="entry name" value="Epimerase_deHydtase"/>
</dbReference>
<name>A7T8V8_NEMVE</name>
<dbReference type="Pfam" id="PF01370">
    <property type="entry name" value="Epimerase"/>
    <property type="match status" value="1"/>
</dbReference>
<accession>A7T8V8</accession>
<dbReference type="GO" id="GO:0033499">
    <property type="term" value="P:galactose catabolic process via UDP-galactose, Leloir pathway"/>
    <property type="evidence" value="ECO:0000318"/>
    <property type="project" value="GO_Central"/>
</dbReference>
<dbReference type="InterPro" id="IPR051783">
    <property type="entry name" value="NAD(P)-dependent_oxidoreduct"/>
</dbReference>
<feature type="domain" description="NAD-dependent epimerase/dehydratase" evidence="1">
    <location>
        <begin position="2"/>
        <end position="230"/>
    </location>
</feature>